<evidence type="ECO:0000313" key="2">
    <source>
        <dbReference type="EMBL" id="CAE2324837.1"/>
    </source>
</evidence>
<dbReference type="AlphaFoldDB" id="A0A7S4U6K0"/>
<protein>
    <submittedName>
        <fullName evidence="2">Uncharacterized protein</fullName>
    </submittedName>
</protein>
<dbReference type="Gene3D" id="2.130.10.10">
    <property type="entry name" value="YVTN repeat-like/Quinoprotein amine dehydrogenase"/>
    <property type="match status" value="2"/>
</dbReference>
<proteinExistence type="predicted"/>
<name>A0A7S4U6K0_GUITH</name>
<sequence length="738" mass="81002">MKREYLDPDTITPRLPLPYRMIDNLIRSLVEEALEQTRDDKEQEKAIDSVSAVFEYHQRKDIILSQASSDGLLVFVCTSSGSLECINSLRGAQVGEPIVLGEPATCLTLSSDGRALAVGLRSKVNILQVMKDSPFLKHLLSIETRGVPKNLAFSSDSTVFVVISEAEELELFRIALPEVPVVEEEEEAKNTSSEASGEKKEEAEGEELVPTMKDPVRVLRLKCSREKCKKMFFLGLAPKIRRVGELTGRECRHLNIVNVGTNILERFDIPLKEWEDAEGSEAKGLADVSITLPNLVTTGAMDDTTAMLIIGMKNGSSIIWNNLLNSHHATLKKHKGAVTCCAFTGYSSDKEAVRAITCSEDNSIYIHNPVDGSIHHVYRDDHLRAIDLVCPTTIPIFLLASVSLHQVWVFSIDRKEVAATLKMPSDTLRANINICTTGGLAGELLPVLSLIQKPAVEEGGEGEKEVTDDSEAPKAEEESTLLAYRLIDVLKIVYPDMVRKPPGQWMQTSAEETYWQQRMPAFAGSEAPAVSETYLRQAQQVSGLAGGKSPLQKQGSLRGESPHLPRSSPLPAGVASPLEVHVDRAHKRNSMVVQPTQETINPMLRNRSLGTLLSRKNQTGRNSKSPQSSAADSFHVASRSSGALADAGSGGGRPPSARKDGGSTPVLGKAQRLKSARKEKEVITLAEVSSMRSSIAERSYNDHVEIVMQELRKRQEERLTLKAHRKKRAEEILTSFNG</sequence>
<dbReference type="InterPro" id="IPR036322">
    <property type="entry name" value="WD40_repeat_dom_sf"/>
</dbReference>
<dbReference type="InterPro" id="IPR015943">
    <property type="entry name" value="WD40/YVTN_repeat-like_dom_sf"/>
</dbReference>
<feature type="compositionally biased region" description="Polar residues" evidence="1">
    <location>
        <begin position="608"/>
        <end position="631"/>
    </location>
</feature>
<reference evidence="2" key="1">
    <citation type="submission" date="2021-01" db="EMBL/GenBank/DDBJ databases">
        <authorList>
            <person name="Corre E."/>
            <person name="Pelletier E."/>
            <person name="Niang G."/>
            <person name="Scheremetjew M."/>
            <person name="Finn R."/>
            <person name="Kale V."/>
            <person name="Holt S."/>
            <person name="Cochrane G."/>
            <person name="Meng A."/>
            <person name="Brown T."/>
            <person name="Cohen L."/>
        </authorList>
    </citation>
    <scope>NUCLEOTIDE SEQUENCE</scope>
    <source>
        <strain evidence="2">CCMP 2712</strain>
    </source>
</reference>
<gene>
    <name evidence="2" type="ORF">GTHE00462_LOCUS29586</name>
</gene>
<organism evidence="2">
    <name type="scientific">Guillardia theta</name>
    <name type="common">Cryptophyte</name>
    <name type="synonym">Cryptomonas phi</name>
    <dbReference type="NCBI Taxonomy" id="55529"/>
    <lineage>
        <taxon>Eukaryota</taxon>
        <taxon>Cryptophyceae</taxon>
        <taxon>Pyrenomonadales</taxon>
        <taxon>Geminigeraceae</taxon>
        <taxon>Guillardia</taxon>
    </lineage>
</organism>
<feature type="region of interest" description="Disordered" evidence="1">
    <location>
        <begin position="541"/>
        <end position="675"/>
    </location>
</feature>
<evidence type="ECO:0000256" key="1">
    <source>
        <dbReference type="SAM" id="MobiDB-lite"/>
    </source>
</evidence>
<feature type="compositionally biased region" description="Low complexity" evidence="1">
    <location>
        <begin position="637"/>
        <end position="647"/>
    </location>
</feature>
<feature type="region of interest" description="Disordered" evidence="1">
    <location>
        <begin position="183"/>
        <end position="208"/>
    </location>
</feature>
<dbReference type="EMBL" id="HBKN01037754">
    <property type="protein sequence ID" value="CAE2324837.1"/>
    <property type="molecule type" value="Transcribed_RNA"/>
</dbReference>
<accession>A0A7S4U6K0</accession>
<dbReference type="SUPFAM" id="SSF50978">
    <property type="entry name" value="WD40 repeat-like"/>
    <property type="match status" value="1"/>
</dbReference>
<feature type="compositionally biased region" description="Polar residues" evidence="1">
    <location>
        <begin position="591"/>
        <end position="600"/>
    </location>
</feature>